<gene>
    <name evidence="1" type="ORF">ACFSJU_19240</name>
</gene>
<dbReference type="InterPro" id="IPR052519">
    <property type="entry name" value="Euk-type_GlcNAc_Kinase"/>
</dbReference>
<evidence type="ECO:0000313" key="1">
    <source>
        <dbReference type="EMBL" id="MFD2164549.1"/>
    </source>
</evidence>
<protein>
    <submittedName>
        <fullName evidence="1">N-acetylglucosamine kinase</fullName>
    </submittedName>
</protein>
<dbReference type="PANTHER" id="PTHR43190:SF3">
    <property type="entry name" value="N-ACETYL-D-GLUCOSAMINE KINASE"/>
    <property type="match status" value="1"/>
</dbReference>
<dbReference type="CDD" id="cd24079">
    <property type="entry name" value="ASKHA_NBD_PG1100-like"/>
    <property type="match status" value="1"/>
</dbReference>
<proteinExistence type="predicted"/>
<dbReference type="Gene3D" id="3.30.420.40">
    <property type="match status" value="2"/>
</dbReference>
<dbReference type="GO" id="GO:0016301">
    <property type="term" value="F:kinase activity"/>
    <property type="evidence" value="ECO:0007669"/>
    <property type="project" value="UniProtKB-KW"/>
</dbReference>
<reference evidence="2" key="1">
    <citation type="journal article" date="2019" name="Int. J. Syst. Evol. Microbiol.">
        <title>The Global Catalogue of Microorganisms (GCM) 10K type strain sequencing project: providing services to taxonomists for standard genome sequencing and annotation.</title>
        <authorList>
            <consortium name="The Broad Institute Genomics Platform"/>
            <consortium name="The Broad Institute Genome Sequencing Center for Infectious Disease"/>
            <person name="Wu L."/>
            <person name="Ma J."/>
        </authorList>
    </citation>
    <scope>NUCLEOTIDE SEQUENCE [LARGE SCALE GENOMIC DNA]</scope>
    <source>
        <strain evidence="2">KCTC 42217</strain>
    </source>
</reference>
<organism evidence="1 2">
    <name type="scientific">Paradesertivirga mongoliensis</name>
    <dbReference type="NCBI Taxonomy" id="2100740"/>
    <lineage>
        <taxon>Bacteria</taxon>
        <taxon>Pseudomonadati</taxon>
        <taxon>Bacteroidota</taxon>
        <taxon>Sphingobacteriia</taxon>
        <taxon>Sphingobacteriales</taxon>
        <taxon>Sphingobacteriaceae</taxon>
        <taxon>Paradesertivirga</taxon>
    </lineage>
</organism>
<dbReference type="Proteomes" id="UP001597387">
    <property type="component" value="Unassembled WGS sequence"/>
</dbReference>
<name>A0ABW4ZRQ4_9SPHI</name>
<evidence type="ECO:0000313" key="2">
    <source>
        <dbReference type="Proteomes" id="UP001597387"/>
    </source>
</evidence>
<dbReference type="RefSeq" id="WP_255905559.1">
    <property type="nucleotide sequence ID" value="NZ_JAFMZO010000006.1"/>
</dbReference>
<dbReference type="InterPro" id="IPR043129">
    <property type="entry name" value="ATPase_NBD"/>
</dbReference>
<dbReference type="PANTHER" id="PTHR43190">
    <property type="entry name" value="N-ACETYL-D-GLUCOSAMINE KINASE"/>
    <property type="match status" value="1"/>
</dbReference>
<keyword evidence="2" id="KW-1185">Reference proteome</keyword>
<keyword evidence="1" id="KW-0808">Transferase</keyword>
<dbReference type="EMBL" id="JBHUHZ010000005">
    <property type="protein sequence ID" value="MFD2164549.1"/>
    <property type="molecule type" value="Genomic_DNA"/>
</dbReference>
<dbReference type="SUPFAM" id="SSF53067">
    <property type="entry name" value="Actin-like ATPase domain"/>
    <property type="match status" value="2"/>
</dbReference>
<dbReference type="Gene3D" id="1.10.720.160">
    <property type="match status" value="1"/>
</dbReference>
<sequence length="280" mass="30832">MILIADSGSTKTTWSLLKNGSEVLRFDTEGYNPYFVSGQQISNSLLRALDVAVNISQVSAVYFYGAGCDGERSNIVKGALENVFWKAEVCIYSDLLAAGRGLLNADKGFVAILGTGSNTGLYDGKDIALNIDSLGFILGDEGSGAFIGKMVLRDYLRGQMPTEVRLRLEGQFGIEKGEVLYNVYSLPLANRYCARFCTVLEEDCLYSKVLLRYAFHMFFKSLVALYPDYSQYKFNCIGSVGYAFQSLLKEVAADYGMGIGAIERSPMDGLIEYYSQKEPA</sequence>
<comment type="caution">
    <text evidence="1">The sequence shown here is derived from an EMBL/GenBank/DDBJ whole genome shotgun (WGS) entry which is preliminary data.</text>
</comment>
<accession>A0ABW4ZRQ4</accession>
<keyword evidence="1" id="KW-0418">Kinase</keyword>